<dbReference type="GO" id="GO:0009029">
    <property type="term" value="F:lipid-A 4'-kinase activity"/>
    <property type="evidence" value="ECO:0007669"/>
    <property type="project" value="InterPro"/>
</dbReference>
<evidence type="ECO:0000313" key="1">
    <source>
        <dbReference type="EMBL" id="SVE62190.1"/>
    </source>
</evidence>
<dbReference type="GO" id="GO:0016020">
    <property type="term" value="C:membrane"/>
    <property type="evidence" value="ECO:0007669"/>
    <property type="project" value="GOC"/>
</dbReference>
<dbReference type="GO" id="GO:0009245">
    <property type="term" value="P:lipid A biosynthetic process"/>
    <property type="evidence" value="ECO:0007669"/>
    <property type="project" value="InterPro"/>
</dbReference>
<dbReference type="EMBL" id="UINC01230173">
    <property type="protein sequence ID" value="SVE62190.1"/>
    <property type="molecule type" value="Genomic_DNA"/>
</dbReference>
<dbReference type="UniPathway" id="UPA00359">
    <property type="reaction ID" value="UER00482"/>
</dbReference>
<dbReference type="AlphaFoldDB" id="A0A383F116"/>
<proteinExistence type="predicted"/>
<gene>
    <name evidence="1" type="ORF">METZ01_LOCUS515044</name>
</gene>
<sequence length="32" mass="3182">MAKPYRLGIPVICIGNLVAGGAGKTPTALAVE</sequence>
<dbReference type="GO" id="GO:0005524">
    <property type="term" value="F:ATP binding"/>
    <property type="evidence" value="ECO:0007669"/>
    <property type="project" value="InterPro"/>
</dbReference>
<accession>A0A383F116</accession>
<reference evidence="1" key="1">
    <citation type="submission" date="2018-05" db="EMBL/GenBank/DDBJ databases">
        <authorList>
            <person name="Lanie J.A."/>
            <person name="Ng W.-L."/>
            <person name="Kazmierczak K.M."/>
            <person name="Andrzejewski T.M."/>
            <person name="Davidsen T.M."/>
            <person name="Wayne K.J."/>
            <person name="Tettelin H."/>
            <person name="Glass J.I."/>
            <person name="Rusch D."/>
            <person name="Podicherti R."/>
            <person name="Tsui H.-C.T."/>
            <person name="Winkler M.E."/>
        </authorList>
    </citation>
    <scope>NUCLEOTIDE SEQUENCE</scope>
</reference>
<organism evidence="1">
    <name type="scientific">marine metagenome</name>
    <dbReference type="NCBI Taxonomy" id="408172"/>
    <lineage>
        <taxon>unclassified sequences</taxon>
        <taxon>metagenomes</taxon>
        <taxon>ecological metagenomes</taxon>
    </lineage>
</organism>
<dbReference type="Pfam" id="PF02606">
    <property type="entry name" value="LpxK"/>
    <property type="match status" value="1"/>
</dbReference>
<dbReference type="InterPro" id="IPR003758">
    <property type="entry name" value="LpxK"/>
</dbReference>
<feature type="non-terminal residue" evidence="1">
    <location>
        <position position="32"/>
    </location>
</feature>
<protein>
    <submittedName>
        <fullName evidence="1">Uncharacterized protein</fullName>
    </submittedName>
</protein>
<name>A0A383F116_9ZZZZ</name>